<dbReference type="PIRSF" id="PIRSF001357">
    <property type="entry name" value="DeoC"/>
    <property type="match status" value="1"/>
</dbReference>
<keyword evidence="4 7" id="KW-0704">Schiff base</keyword>
<dbReference type="PANTHER" id="PTHR10889">
    <property type="entry name" value="DEOXYRIBOSE-PHOSPHATE ALDOLASE"/>
    <property type="match status" value="1"/>
</dbReference>
<comment type="function">
    <text evidence="6 7">Catalyzes a reversible aldol reaction between acetaldehyde and D-glyceraldehyde 3-phosphate to generate 2-deoxy-D-ribose 5-phosphate.</text>
</comment>
<feature type="active site" description="Proton donor/acceptor" evidence="7">
    <location>
        <position position="181"/>
    </location>
</feature>
<dbReference type="FunFam" id="3.20.20.70:FF:000044">
    <property type="entry name" value="Deoxyribose-phosphate aldolase"/>
    <property type="match status" value="1"/>
</dbReference>
<dbReference type="GO" id="GO:0016052">
    <property type="term" value="P:carbohydrate catabolic process"/>
    <property type="evidence" value="ECO:0007669"/>
    <property type="project" value="TreeGrafter"/>
</dbReference>
<evidence type="ECO:0000313" key="8">
    <source>
        <dbReference type="EMBL" id="TCS75245.1"/>
    </source>
</evidence>
<keyword evidence="3 7" id="KW-0456">Lyase</keyword>
<accession>A0A4R3K092</accession>
<evidence type="ECO:0000256" key="3">
    <source>
        <dbReference type="ARBA" id="ARBA00023239"/>
    </source>
</evidence>
<dbReference type="GO" id="GO:0009264">
    <property type="term" value="P:deoxyribonucleotide catabolic process"/>
    <property type="evidence" value="ECO:0007669"/>
    <property type="project" value="UniProtKB-UniRule"/>
</dbReference>
<dbReference type="GO" id="GO:0004139">
    <property type="term" value="F:deoxyribose-phosphate aldolase activity"/>
    <property type="evidence" value="ECO:0007669"/>
    <property type="project" value="UniProtKB-UniRule"/>
</dbReference>
<dbReference type="NCBIfam" id="TIGR00126">
    <property type="entry name" value="deoC"/>
    <property type="match status" value="1"/>
</dbReference>
<feature type="active site" description="Schiff-base intermediate with acetaldehyde" evidence="7">
    <location>
        <position position="152"/>
    </location>
</feature>
<dbReference type="RefSeq" id="WP_132551704.1">
    <property type="nucleotide sequence ID" value="NZ_SMAA01000034.1"/>
</dbReference>
<comment type="pathway">
    <text evidence="7">Carbohydrate degradation; 2-deoxy-D-ribose 1-phosphate degradation; D-glyceraldehyde 3-phosphate and acetaldehyde from 2-deoxy-alpha-D-ribose 1-phosphate: step 2/2.</text>
</comment>
<dbReference type="Pfam" id="PF01791">
    <property type="entry name" value="DeoC"/>
    <property type="match status" value="1"/>
</dbReference>
<evidence type="ECO:0000256" key="6">
    <source>
        <dbReference type="ARBA" id="ARBA00056337"/>
    </source>
</evidence>
<comment type="catalytic activity">
    <reaction evidence="5 7">
        <text>2-deoxy-D-ribose 5-phosphate = D-glyceraldehyde 3-phosphate + acetaldehyde</text>
        <dbReference type="Rhea" id="RHEA:12821"/>
        <dbReference type="ChEBI" id="CHEBI:15343"/>
        <dbReference type="ChEBI" id="CHEBI:59776"/>
        <dbReference type="ChEBI" id="CHEBI:62877"/>
        <dbReference type="EC" id="4.1.2.4"/>
    </reaction>
</comment>
<comment type="caution">
    <text evidence="8">The sequence shown here is derived from an EMBL/GenBank/DDBJ whole genome shotgun (WGS) entry which is preliminary data.</text>
</comment>
<dbReference type="OrthoDB" id="9778711at2"/>
<evidence type="ECO:0000256" key="1">
    <source>
        <dbReference type="ARBA" id="ARBA00010936"/>
    </source>
</evidence>
<dbReference type="CDD" id="cd00959">
    <property type="entry name" value="DeoC"/>
    <property type="match status" value="1"/>
</dbReference>
<dbReference type="InterPro" id="IPR002915">
    <property type="entry name" value="DeoC/FbaB/LacD_aldolase"/>
</dbReference>
<dbReference type="EC" id="4.1.2.4" evidence="7"/>
<organism evidence="8 9">
    <name type="scientific">Pectinatus cerevisiiphilus</name>
    <dbReference type="NCBI Taxonomy" id="86956"/>
    <lineage>
        <taxon>Bacteria</taxon>
        <taxon>Bacillati</taxon>
        <taxon>Bacillota</taxon>
        <taxon>Negativicutes</taxon>
        <taxon>Selenomonadales</taxon>
        <taxon>Selenomonadaceae</taxon>
        <taxon>Pectinatus</taxon>
    </lineage>
</organism>
<dbReference type="GO" id="GO:0006018">
    <property type="term" value="P:2-deoxyribose 1-phosphate catabolic process"/>
    <property type="evidence" value="ECO:0007669"/>
    <property type="project" value="UniProtKB-UniRule"/>
</dbReference>
<keyword evidence="2 7" id="KW-0963">Cytoplasm</keyword>
<dbReference type="Proteomes" id="UP000295188">
    <property type="component" value="Unassembled WGS sequence"/>
</dbReference>
<feature type="active site" description="Proton donor/acceptor" evidence="7">
    <location>
        <position position="89"/>
    </location>
</feature>
<comment type="similarity">
    <text evidence="1 7">Belongs to the DeoC/FbaB aldolase family. DeoC type 1 subfamily.</text>
</comment>
<dbReference type="InterPro" id="IPR013785">
    <property type="entry name" value="Aldolase_TIM"/>
</dbReference>
<evidence type="ECO:0000313" key="9">
    <source>
        <dbReference type="Proteomes" id="UP000295188"/>
    </source>
</evidence>
<keyword evidence="9" id="KW-1185">Reference proteome</keyword>
<dbReference type="AlphaFoldDB" id="A0A4R3K092"/>
<comment type="subcellular location">
    <subcellularLocation>
        <location evidence="7">Cytoplasm</location>
    </subcellularLocation>
</comment>
<dbReference type="Gene3D" id="3.20.20.70">
    <property type="entry name" value="Aldolase class I"/>
    <property type="match status" value="1"/>
</dbReference>
<sequence length="215" mass="22991">MNYAKFIDHTLLKTDAVKKDLNNLLEEAKFYHFASVCISPIWVSYAYSQLKNTDVAVCTVIGFPQGATPTTVKVFETEQAIKDGASEIDMVIAVGKLKDGDNEYVKNDIKAVVTATKGNAIVKVIIETCLLTDDEKVRACKLAVEAGANFVKTSTGFSISGAKATDVALMKKSVEGKAKIKAAGGIRTKKDADAMIAAGADRIGTSHGVEILKQQ</sequence>
<dbReference type="GO" id="GO:0005737">
    <property type="term" value="C:cytoplasm"/>
    <property type="evidence" value="ECO:0007669"/>
    <property type="project" value="UniProtKB-SubCell"/>
</dbReference>
<reference evidence="8 9" key="1">
    <citation type="submission" date="2019-03" db="EMBL/GenBank/DDBJ databases">
        <title>Genomic Encyclopedia of Type Strains, Phase IV (KMG-IV): sequencing the most valuable type-strain genomes for metagenomic binning, comparative biology and taxonomic classification.</title>
        <authorList>
            <person name="Goeker M."/>
        </authorList>
    </citation>
    <scope>NUCLEOTIDE SEQUENCE [LARGE SCALE GENOMIC DNA]</scope>
    <source>
        <strain evidence="8 9">DSM 20467</strain>
    </source>
</reference>
<evidence type="ECO:0000256" key="7">
    <source>
        <dbReference type="HAMAP-Rule" id="MF_00114"/>
    </source>
</evidence>
<dbReference type="InterPro" id="IPR011343">
    <property type="entry name" value="DeoC"/>
</dbReference>
<proteinExistence type="inferred from homology"/>
<evidence type="ECO:0000256" key="5">
    <source>
        <dbReference type="ARBA" id="ARBA00048791"/>
    </source>
</evidence>
<gene>
    <name evidence="7" type="primary">deoC</name>
    <name evidence="8" type="ORF">EDC37_1344</name>
</gene>
<dbReference type="SMART" id="SM01133">
    <property type="entry name" value="DeoC"/>
    <property type="match status" value="1"/>
</dbReference>
<dbReference type="UniPathway" id="UPA00002">
    <property type="reaction ID" value="UER00468"/>
</dbReference>
<dbReference type="PANTHER" id="PTHR10889:SF1">
    <property type="entry name" value="DEOXYRIBOSE-PHOSPHATE ALDOLASE"/>
    <property type="match status" value="1"/>
</dbReference>
<dbReference type="InterPro" id="IPR028581">
    <property type="entry name" value="DeoC_typeI"/>
</dbReference>
<dbReference type="HAMAP" id="MF_00114">
    <property type="entry name" value="DeoC_type1"/>
    <property type="match status" value="1"/>
</dbReference>
<evidence type="ECO:0000256" key="2">
    <source>
        <dbReference type="ARBA" id="ARBA00022490"/>
    </source>
</evidence>
<protein>
    <recommendedName>
        <fullName evidence="7">Deoxyribose-phosphate aldolase</fullName>
        <shortName evidence="7">DERA</shortName>
        <ecNumber evidence="7">4.1.2.4</ecNumber>
    </recommendedName>
    <alternativeName>
        <fullName evidence="7">2-deoxy-D-ribose 5-phosphate aldolase</fullName>
    </alternativeName>
    <alternativeName>
        <fullName evidence="7">Phosphodeoxyriboaldolase</fullName>
        <shortName evidence="7">Deoxyriboaldolase</shortName>
    </alternativeName>
</protein>
<dbReference type="EMBL" id="SMAA01000034">
    <property type="protein sequence ID" value="TCS75245.1"/>
    <property type="molecule type" value="Genomic_DNA"/>
</dbReference>
<evidence type="ECO:0000256" key="4">
    <source>
        <dbReference type="ARBA" id="ARBA00023270"/>
    </source>
</evidence>
<dbReference type="SUPFAM" id="SSF51569">
    <property type="entry name" value="Aldolase"/>
    <property type="match status" value="1"/>
</dbReference>
<name>A0A4R3K092_9FIRM</name>